<feature type="compositionally biased region" description="Polar residues" evidence="1">
    <location>
        <begin position="1"/>
        <end position="14"/>
    </location>
</feature>
<feature type="region of interest" description="Disordered" evidence="1">
    <location>
        <begin position="71"/>
        <end position="101"/>
    </location>
</feature>
<feature type="compositionally biased region" description="Polar residues" evidence="1">
    <location>
        <begin position="71"/>
        <end position="84"/>
    </location>
</feature>
<feature type="region of interest" description="Disordered" evidence="1">
    <location>
        <begin position="132"/>
        <end position="154"/>
    </location>
</feature>
<dbReference type="EMBL" id="SOYY01000007">
    <property type="protein sequence ID" value="KAA0718686.1"/>
    <property type="molecule type" value="Genomic_DNA"/>
</dbReference>
<dbReference type="AlphaFoldDB" id="A0A5A9PCV5"/>
<dbReference type="PANTHER" id="PTHR21510">
    <property type="entry name" value="AKNA DOMAIN-CONTAINING PROTEIN"/>
    <property type="match status" value="1"/>
</dbReference>
<keyword evidence="3" id="KW-1185">Reference proteome</keyword>
<feature type="region of interest" description="Disordered" evidence="1">
    <location>
        <begin position="554"/>
        <end position="580"/>
    </location>
</feature>
<evidence type="ECO:0000256" key="1">
    <source>
        <dbReference type="SAM" id="MobiDB-lite"/>
    </source>
</evidence>
<protein>
    <submittedName>
        <fullName evidence="2">Protein AKNAD1</fullName>
    </submittedName>
</protein>
<dbReference type="InterPro" id="IPR052655">
    <property type="entry name" value="AKNA_Centrosome-Trans_reg"/>
</dbReference>
<accession>A0A5A9PCV5</accession>
<sequence>MSGDASQTRTSSRSGLDGTPAGDADGEDDAPSAPSSVLWEKRIEQSIFVDISDDDSLHFSDLQDAFTVHLSQGSGAPGSPQFTDVSCETEKGSTGSTESISSECVEHINKSRETPILNSAVKAAVERHEDDAINTSDEEHEELPYDGAHTNSKTGSGVHATYSNGSEIFAVMSVKEISNHKATKDEAPPLAVSHISNFLLRHFSQEELLNPSRMIEAETLPEISLMDSMDESVLSRVVSHAPRINSEERETNQNKIQESNSTTPKSHGLLDVNVSEDDMEEAANNCSDTNISNVSNLSYKPENMFIEDTASSRGSDVVSAGEDVHPKHSFSASSLDLSKADGPKVSFSRTRSFSEIKYGQGQVHYPLPDFSKVAPKVKIPKGNGTVKPISHSQSPALVRVQSSPVILSKNTSSARADVISRVLEDSHIVFSDKEESGLAHQLQAEYDRLLAKYTDTENLIGQQIHASSEPSVSINWSETTTNNDIIRKLTAKTPQAPTAGSGEKQCCLVQSSLTVQTEPQTLTDGERLTYDLREIISSFVQKVDEFKTCVNTMSMNENHDGGPGPVGEELPHKKGRASCS</sequence>
<dbReference type="Proteomes" id="UP000324632">
    <property type="component" value="Chromosome 7"/>
</dbReference>
<evidence type="ECO:0000313" key="2">
    <source>
        <dbReference type="EMBL" id="KAA0718686.1"/>
    </source>
</evidence>
<reference evidence="2 3" key="1">
    <citation type="journal article" date="2019" name="Mol. Ecol. Resour.">
        <title>Chromosome-level genome assembly of Triplophysa tibetana, a fish adapted to the harsh high-altitude environment of the Tibetan Plateau.</title>
        <authorList>
            <person name="Yang X."/>
            <person name="Liu H."/>
            <person name="Ma Z."/>
            <person name="Zou Y."/>
            <person name="Zou M."/>
            <person name="Mao Y."/>
            <person name="Li X."/>
            <person name="Wang H."/>
            <person name="Chen T."/>
            <person name="Wang W."/>
            <person name="Yang R."/>
        </authorList>
    </citation>
    <scope>NUCLEOTIDE SEQUENCE [LARGE SCALE GENOMIC DNA]</scope>
    <source>
        <strain evidence="2">TTIB1903HZAU</strain>
        <tissue evidence="2">Muscle</tissue>
    </source>
</reference>
<feature type="region of interest" description="Disordered" evidence="1">
    <location>
        <begin position="241"/>
        <end position="269"/>
    </location>
</feature>
<feature type="compositionally biased region" description="Polar residues" evidence="1">
    <location>
        <begin position="253"/>
        <end position="265"/>
    </location>
</feature>
<evidence type="ECO:0000313" key="3">
    <source>
        <dbReference type="Proteomes" id="UP000324632"/>
    </source>
</evidence>
<dbReference type="PANTHER" id="PTHR21510:SF16">
    <property type="entry name" value="PROTEIN AKNAD1"/>
    <property type="match status" value="1"/>
</dbReference>
<organism evidence="2 3">
    <name type="scientific">Triplophysa tibetana</name>
    <dbReference type="NCBI Taxonomy" id="1572043"/>
    <lineage>
        <taxon>Eukaryota</taxon>
        <taxon>Metazoa</taxon>
        <taxon>Chordata</taxon>
        <taxon>Craniata</taxon>
        <taxon>Vertebrata</taxon>
        <taxon>Euteleostomi</taxon>
        <taxon>Actinopterygii</taxon>
        <taxon>Neopterygii</taxon>
        <taxon>Teleostei</taxon>
        <taxon>Ostariophysi</taxon>
        <taxon>Cypriniformes</taxon>
        <taxon>Nemacheilidae</taxon>
        <taxon>Triplophysa</taxon>
    </lineage>
</organism>
<gene>
    <name evidence="2" type="ORF">E1301_Tti014606</name>
</gene>
<comment type="caution">
    <text evidence="2">The sequence shown here is derived from an EMBL/GenBank/DDBJ whole genome shotgun (WGS) entry which is preliminary data.</text>
</comment>
<name>A0A5A9PCV5_9TELE</name>
<feature type="compositionally biased region" description="Low complexity" evidence="1">
    <location>
        <begin position="92"/>
        <end position="101"/>
    </location>
</feature>
<proteinExistence type="predicted"/>
<feature type="region of interest" description="Disordered" evidence="1">
    <location>
        <begin position="1"/>
        <end position="38"/>
    </location>
</feature>